<accession>A0A4V6N0C5</accession>
<dbReference type="AlphaFoldDB" id="A0A4V6N0C5"/>
<dbReference type="Pfam" id="PF14127">
    <property type="entry name" value="DUF4294"/>
    <property type="match status" value="1"/>
</dbReference>
<protein>
    <submittedName>
        <fullName evidence="1">DUF4294 domain-containing protein</fullName>
    </submittedName>
</protein>
<evidence type="ECO:0000313" key="2">
    <source>
        <dbReference type="Proteomes" id="UP000293300"/>
    </source>
</evidence>
<dbReference type="InterPro" id="IPR025636">
    <property type="entry name" value="DUF4294"/>
</dbReference>
<sequence length="238" mass="28139">MKSKILKNQTQFKTVNEKLFFFIFIFLLSISSRAQISTDSIPKREVGVEENDTILDEPVQLEEVIVYKQKLSPEEKKAFLLLQNRVYKVYPYAKTAAERLSILNKNMDKLKSNREKRKYFKIVEDYIEGEFTGQLKKLSRKQGQILVKLIHRQTGFTTFELIKDYKSGWKAFWSNNTARLFDINLKTKYEPYEVNEDFLIETILDRAFTRGRLVPQKSANPVDIDELTDFWEKKALKK</sequence>
<gene>
    <name evidence="1" type="ORF">EZL74_07055</name>
</gene>
<dbReference type="Proteomes" id="UP000293300">
    <property type="component" value="Unassembled WGS sequence"/>
</dbReference>
<keyword evidence="2" id="KW-1185">Reference proteome</keyword>
<proteinExistence type="predicted"/>
<comment type="caution">
    <text evidence="1">The sequence shown here is derived from an EMBL/GenBank/DDBJ whole genome shotgun (WGS) entry which is preliminary data.</text>
</comment>
<name>A0A4V6N0C5_9FLAO</name>
<dbReference type="RefSeq" id="WP_131475905.1">
    <property type="nucleotide sequence ID" value="NZ_SJPE01000007.1"/>
</dbReference>
<dbReference type="EMBL" id="SJPE01000007">
    <property type="protein sequence ID" value="TBX69130.1"/>
    <property type="molecule type" value="Genomic_DNA"/>
</dbReference>
<reference evidence="1 2" key="1">
    <citation type="submission" date="2019-02" db="EMBL/GenBank/DDBJ databases">
        <title>Flavobacterium sp. RD-2-33 isolated from forest soil.</title>
        <authorList>
            <person name="Chaudhary D.K."/>
        </authorList>
    </citation>
    <scope>NUCLEOTIDE SEQUENCE [LARGE SCALE GENOMIC DNA]</scope>
    <source>
        <strain evidence="1 2">RD-2-33</strain>
    </source>
</reference>
<dbReference type="OrthoDB" id="1491885at2"/>
<organism evidence="1 2">
    <name type="scientific">Flavobacterium silvisoli</name>
    <dbReference type="NCBI Taxonomy" id="2529433"/>
    <lineage>
        <taxon>Bacteria</taxon>
        <taxon>Pseudomonadati</taxon>
        <taxon>Bacteroidota</taxon>
        <taxon>Flavobacteriia</taxon>
        <taxon>Flavobacteriales</taxon>
        <taxon>Flavobacteriaceae</taxon>
        <taxon>Flavobacterium</taxon>
    </lineage>
</organism>
<evidence type="ECO:0000313" key="1">
    <source>
        <dbReference type="EMBL" id="TBX69130.1"/>
    </source>
</evidence>